<protein>
    <submittedName>
        <fullName evidence="6">FACT complex subunit ssrp1</fullName>
    </submittedName>
</protein>
<evidence type="ECO:0000256" key="4">
    <source>
        <dbReference type="SAM" id="MobiDB-lite"/>
    </source>
</evidence>
<proteinExistence type="predicted"/>
<dbReference type="InterPro" id="IPR036910">
    <property type="entry name" value="HMG_box_dom_sf"/>
</dbReference>
<dbReference type="GO" id="GO:0010468">
    <property type="term" value="P:regulation of gene expression"/>
    <property type="evidence" value="ECO:0007669"/>
    <property type="project" value="TreeGrafter"/>
</dbReference>
<feature type="compositionally biased region" description="Basic and acidic residues" evidence="4">
    <location>
        <begin position="54"/>
        <end position="63"/>
    </location>
</feature>
<dbReference type="GO" id="GO:0003677">
    <property type="term" value="F:DNA binding"/>
    <property type="evidence" value="ECO:0007669"/>
    <property type="project" value="UniProtKB-UniRule"/>
</dbReference>
<evidence type="ECO:0000256" key="1">
    <source>
        <dbReference type="ARBA" id="ARBA00023125"/>
    </source>
</evidence>
<dbReference type="SMART" id="SM00398">
    <property type="entry name" value="HMG"/>
    <property type="match status" value="1"/>
</dbReference>
<gene>
    <name evidence="6" type="primary">SSRP1</name>
    <name evidence="6" type="ORF">LPJ53_002049</name>
</gene>
<dbReference type="PANTHER" id="PTHR46040:SF3">
    <property type="entry name" value="HIGH MOBILITY GROUP PROTEIN 2"/>
    <property type="match status" value="1"/>
</dbReference>
<dbReference type="GO" id="GO:0005634">
    <property type="term" value="C:nucleus"/>
    <property type="evidence" value="ECO:0007669"/>
    <property type="project" value="UniProtKB-UniRule"/>
</dbReference>
<dbReference type="Pfam" id="PF00505">
    <property type="entry name" value="HMG_box"/>
    <property type="match status" value="1"/>
</dbReference>
<feature type="region of interest" description="Disordered" evidence="4">
    <location>
        <begin position="41"/>
        <end position="70"/>
    </location>
</feature>
<feature type="region of interest" description="Disordered" evidence="4">
    <location>
        <begin position="100"/>
        <end position="227"/>
    </location>
</feature>
<dbReference type="SUPFAM" id="SSF47095">
    <property type="entry name" value="HMG-box"/>
    <property type="match status" value="1"/>
</dbReference>
<evidence type="ECO:0000259" key="5">
    <source>
        <dbReference type="PROSITE" id="PS50118"/>
    </source>
</evidence>
<comment type="caution">
    <text evidence="6">The sequence shown here is derived from an EMBL/GenBank/DDBJ whole genome shotgun (WGS) entry which is preliminary data.</text>
</comment>
<keyword evidence="7" id="KW-1185">Reference proteome</keyword>
<keyword evidence="2 3" id="KW-0539">Nucleus</keyword>
<dbReference type="Proteomes" id="UP001149813">
    <property type="component" value="Unassembled WGS sequence"/>
</dbReference>
<keyword evidence="1 3" id="KW-0238">DNA-binding</keyword>
<evidence type="ECO:0000256" key="3">
    <source>
        <dbReference type="PROSITE-ProRule" id="PRU00267"/>
    </source>
</evidence>
<dbReference type="InterPro" id="IPR051965">
    <property type="entry name" value="ChromReg_NeuronalGeneExpr"/>
</dbReference>
<feature type="domain" description="HMG box" evidence="5">
    <location>
        <begin position="61"/>
        <end position="129"/>
    </location>
</feature>
<dbReference type="OrthoDB" id="1919336at2759"/>
<feature type="DNA-binding region" description="HMG box" evidence="3">
    <location>
        <begin position="61"/>
        <end position="129"/>
    </location>
</feature>
<evidence type="ECO:0000256" key="2">
    <source>
        <dbReference type="ARBA" id="ARBA00023242"/>
    </source>
</evidence>
<organism evidence="6 7">
    <name type="scientific">Coemansia erecta</name>
    <dbReference type="NCBI Taxonomy" id="147472"/>
    <lineage>
        <taxon>Eukaryota</taxon>
        <taxon>Fungi</taxon>
        <taxon>Fungi incertae sedis</taxon>
        <taxon>Zoopagomycota</taxon>
        <taxon>Kickxellomycotina</taxon>
        <taxon>Kickxellomycetes</taxon>
        <taxon>Kickxellales</taxon>
        <taxon>Kickxellaceae</taxon>
        <taxon>Coemansia</taxon>
    </lineage>
</organism>
<feature type="compositionally biased region" description="Basic and acidic residues" evidence="4">
    <location>
        <begin position="105"/>
        <end position="135"/>
    </location>
</feature>
<reference evidence="6" key="1">
    <citation type="submission" date="2022-07" db="EMBL/GenBank/DDBJ databases">
        <title>Phylogenomic reconstructions and comparative analyses of Kickxellomycotina fungi.</title>
        <authorList>
            <person name="Reynolds N.K."/>
            <person name="Stajich J.E."/>
            <person name="Barry K."/>
            <person name="Grigoriev I.V."/>
            <person name="Crous P."/>
            <person name="Smith M.E."/>
        </authorList>
    </citation>
    <scope>NUCLEOTIDE SEQUENCE</scope>
    <source>
        <strain evidence="6">NBRC 32514</strain>
    </source>
</reference>
<dbReference type="PANTHER" id="PTHR46040">
    <property type="entry name" value="HIGH MOBILITY GROUP PROTEIN 2"/>
    <property type="match status" value="1"/>
</dbReference>
<dbReference type="InterPro" id="IPR009071">
    <property type="entry name" value="HMG_box_dom"/>
</dbReference>
<dbReference type="PROSITE" id="PS50118">
    <property type="entry name" value="HMG_BOX_2"/>
    <property type="match status" value="1"/>
</dbReference>
<accession>A0A9W8CS75</accession>
<dbReference type="Gene3D" id="1.10.30.10">
    <property type="entry name" value="High mobility group box domain"/>
    <property type="match status" value="1"/>
</dbReference>
<evidence type="ECO:0000313" key="6">
    <source>
        <dbReference type="EMBL" id="KAJ1723609.1"/>
    </source>
</evidence>
<sequence length="227" mass="24623">MTTSKVSKAVTLTSEDAHKLAKAYTQLSEIYARIAETDSSAANAVGKRGASKKAARDPNEPKRPMTSYLLYSTEKRQEFREKYPEVTSQDMAAIIGNAWKNLSSTERDKYNARAKQLKDRYTVDMENYKQSDSSKKFKAAPAESSSDDEDSSEDESDSAPATPPPAPVNAKVAVKAKPKKVKASAVAPPAPAEPAPKKARKHKSDAATNGDVDITSPSKKKSKKVSK</sequence>
<dbReference type="EMBL" id="JANBOJ010000059">
    <property type="protein sequence ID" value="KAJ1723609.1"/>
    <property type="molecule type" value="Genomic_DNA"/>
</dbReference>
<name>A0A9W8CS75_9FUNG</name>
<evidence type="ECO:0000313" key="7">
    <source>
        <dbReference type="Proteomes" id="UP001149813"/>
    </source>
</evidence>
<feature type="compositionally biased region" description="Basic residues" evidence="4">
    <location>
        <begin position="218"/>
        <end position="227"/>
    </location>
</feature>
<feature type="compositionally biased region" description="Acidic residues" evidence="4">
    <location>
        <begin position="145"/>
        <end position="157"/>
    </location>
</feature>
<dbReference type="AlphaFoldDB" id="A0A9W8CS75"/>